<protein>
    <submittedName>
        <fullName evidence="2">Uncharacterized protein</fullName>
    </submittedName>
</protein>
<dbReference type="AlphaFoldDB" id="A0A0L0CVL0"/>
<sequence length="102" mass="12920">MFISREKNYVFKRGLLYNHTTLSINYIHIYKAQTKKKKKKNYNNKIYCLVHNIYIFFFPSILINFLYFFIIYTFINFYKKEPFSHYIYIYVYIYIYIYNIFI</sequence>
<feature type="transmembrane region" description="Helical" evidence="1">
    <location>
        <begin position="83"/>
        <end position="101"/>
    </location>
</feature>
<feature type="transmembrane region" description="Helical" evidence="1">
    <location>
        <begin position="46"/>
        <end position="71"/>
    </location>
</feature>
<reference evidence="3" key="2">
    <citation type="submission" date="2015-07" db="EMBL/GenBank/DDBJ databases">
        <title>The genome sequence of Plasmodium falciparum RAJ116.</title>
        <authorList>
            <consortium name="The Broad Institute Genome Sequencing Platform"/>
            <person name="Volkman S.K."/>
            <person name="Neafsey D.E."/>
            <person name="Dash A.P."/>
            <person name="Chitnis C.E."/>
            <person name="Hartl D.L."/>
            <person name="Young S.K."/>
            <person name="Kodira C.D."/>
            <person name="Zeng Q."/>
            <person name="Koehrsen M."/>
            <person name="Godfrey P."/>
            <person name="Alvarado L."/>
            <person name="Berlin A."/>
            <person name="Borenstein D."/>
            <person name="Chen Z."/>
            <person name="Engels R."/>
            <person name="Freedman E."/>
            <person name="Gellesch M."/>
            <person name="Goldberg J."/>
            <person name="Griggs A."/>
            <person name="Gujja S."/>
            <person name="Heiman D."/>
            <person name="Hepburn T."/>
            <person name="Howarth C."/>
            <person name="Jen D."/>
            <person name="Larson L."/>
            <person name="Lewis B."/>
            <person name="Mehta T."/>
            <person name="Park D."/>
            <person name="Pearson M."/>
            <person name="Roberts A."/>
            <person name="Saif S."/>
            <person name="Shea T."/>
            <person name="Shenoy N."/>
            <person name="Sisk P."/>
            <person name="Stolte C."/>
            <person name="Sykes S."/>
            <person name="Walk T."/>
            <person name="White J."/>
            <person name="Yandava C."/>
            <person name="Wirth D.F."/>
            <person name="Nusbaum C."/>
            <person name="Birren B."/>
        </authorList>
    </citation>
    <scope>NUCLEOTIDE SEQUENCE [LARGE SCALE GENOMIC DNA]</scope>
    <source>
        <strain evidence="3">RAJ116</strain>
    </source>
</reference>
<evidence type="ECO:0000313" key="3">
    <source>
        <dbReference type="Proteomes" id="UP000054566"/>
    </source>
</evidence>
<organism evidence="2 3">
    <name type="scientific">Plasmodium falciparum RAJ116</name>
    <dbReference type="NCBI Taxonomy" id="580058"/>
    <lineage>
        <taxon>Eukaryota</taxon>
        <taxon>Sar</taxon>
        <taxon>Alveolata</taxon>
        <taxon>Apicomplexa</taxon>
        <taxon>Aconoidasida</taxon>
        <taxon>Haemosporida</taxon>
        <taxon>Plasmodiidae</taxon>
        <taxon>Plasmodium</taxon>
        <taxon>Plasmodium (Laverania)</taxon>
    </lineage>
</organism>
<dbReference type="EMBL" id="GG664069">
    <property type="protein sequence ID" value="KNC36266.1"/>
    <property type="molecule type" value="Genomic_DNA"/>
</dbReference>
<evidence type="ECO:0000256" key="1">
    <source>
        <dbReference type="SAM" id="Phobius"/>
    </source>
</evidence>
<gene>
    <name evidence="2" type="ORF">PFLG_01587</name>
</gene>
<name>A0A0L0CVL0_PLAFA</name>
<keyword evidence="1" id="KW-0812">Transmembrane</keyword>
<proteinExistence type="predicted"/>
<reference evidence="3" key="1">
    <citation type="submission" date="2015-07" db="EMBL/GenBank/DDBJ databases">
        <title>Annotation of Plasmodium falciparum RAJ116.</title>
        <authorList>
            <consortium name="The Broad Institute Genome Sequencing Platform"/>
            <person name="Volkman S.K."/>
            <person name="Neafsey D.E."/>
            <person name="Dash A.P."/>
            <person name="Chitnis C.E."/>
            <person name="Hartl D.L."/>
            <person name="Young S.K."/>
            <person name="Zeng Q."/>
            <person name="Koehrsen M."/>
            <person name="Alvarado L."/>
            <person name="Berlin A."/>
            <person name="Borenstein D."/>
            <person name="Chapman S.B."/>
            <person name="Chen Z."/>
            <person name="Engels R."/>
            <person name="Freedman E."/>
            <person name="Gellesch M."/>
            <person name="Goldberg J."/>
            <person name="Griggs A."/>
            <person name="Gujja S."/>
            <person name="Heilman E.R."/>
            <person name="Heiman D.I."/>
            <person name="Howarth C."/>
            <person name="Jen D."/>
            <person name="Larson L."/>
            <person name="Mehta T."/>
            <person name="Neiman D."/>
            <person name="Park D."/>
            <person name="Pearson M."/>
            <person name="Roberts A."/>
            <person name="Saif S."/>
            <person name="Shea T."/>
            <person name="Shenoy N."/>
            <person name="Sisk P."/>
            <person name="Stolte C."/>
            <person name="Sykes S."/>
            <person name="Walk T."/>
            <person name="White J."/>
            <person name="Yandava C."/>
            <person name="Haas B."/>
            <person name="Henn M.R."/>
            <person name="Nusbaum C."/>
            <person name="Birren B."/>
        </authorList>
    </citation>
    <scope>NUCLEOTIDE SEQUENCE [LARGE SCALE GENOMIC DNA]</scope>
    <source>
        <strain evidence="3">RAJ116</strain>
    </source>
</reference>
<keyword evidence="1" id="KW-0472">Membrane</keyword>
<dbReference type="Proteomes" id="UP000054566">
    <property type="component" value="Unassembled WGS sequence"/>
</dbReference>
<evidence type="ECO:0000313" key="2">
    <source>
        <dbReference type="EMBL" id="KNC36266.1"/>
    </source>
</evidence>
<accession>A0A0L0CVL0</accession>
<keyword evidence="1" id="KW-1133">Transmembrane helix</keyword>